<feature type="domain" description="ABC transporter" evidence="9">
    <location>
        <begin position="472"/>
        <end position="710"/>
    </location>
</feature>
<keyword evidence="6 8" id="KW-1133">Transmembrane helix</keyword>
<evidence type="ECO:0000256" key="1">
    <source>
        <dbReference type="ARBA" id="ARBA00004225"/>
    </source>
</evidence>
<dbReference type="Gene3D" id="1.20.1560.10">
    <property type="entry name" value="ABC transporter type 1, transmembrane domain"/>
    <property type="match status" value="1"/>
</dbReference>
<dbReference type="PANTHER" id="PTHR24221">
    <property type="entry name" value="ATP-BINDING CASSETTE SUB-FAMILY B"/>
    <property type="match status" value="1"/>
</dbReference>
<keyword evidence="4" id="KW-0547">Nucleotide-binding</keyword>
<feature type="domain" description="ABC transmembrane type-1" evidence="10">
    <location>
        <begin position="137"/>
        <end position="438"/>
    </location>
</feature>
<dbReference type="AlphaFoldDB" id="A0A976M8D5"/>
<reference evidence="11" key="1">
    <citation type="submission" date="2022-07" db="EMBL/GenBank/DDBJ databases">
        <title>Evaluation of T. orientalis genome assembly methods using nanopore sequencing and analysis of variation between genomes.</title>
        <authorList>
            <person name="Yam J."/>
            <person name="Micallef M.L."/>
            <person name="Liu M."/>
            <person name="Djordjevic S.P."/>
            <person name="Bogema D.R."/>
            <person name="Jenkins C."/>
        </authorList>
    </citation>
    <scope>NUCLEOTIDE SEQUENCE</scope>
    <source>
        <strain evidence="11">Fish Creek</strain>
    </source>
</reference>
<keyword evidence="2" id="KW-0813">Transport</keyword>
<dbReference type="Proteomes" id="UP000244803">
    <property type="component" value="Chromosome 2"/>
</dbReference>
<feature type="transmembrane region" description="Helical" evidence="8">
    <location>
        <begin position="295"/>
        <end position="314"/>
    </location>
</feature>
<dbReference type="InterPro" id="IPR003593">
    <property type="entry name" value="AAA+_ATPase"/>
</dbReference>
<evidence type="ECO:0000313" key="11">
    <source>
        <dbReference type="EMBL" id="UKJ90420.2"/>
    </source>
</evidence>
<dbReference type="SMART" id="SM00382">
    <property type="entry name" value="AAA"/>
    <property type="match status" value="1"/>
</dbReference>
<dbReference type="PROSITE" id="PS50929">
    <property type="entry name" value="ABC_TM1F"/>
    <property type="match status" value="1"/>
</dbReference>
<evidence type="ECO:0000256" key="5">
    <source>
        <dbReference type="ARBA" id="ARBA00022840"/>
    </source>
</evidence>
<evidence type="ECO:0000256" key="2">
    <source>
        <dbReference type="ARBA" id="ARBA00022448"/>
    </source>
</evidence>
<keyword evidence="3 8" id="KW-0812">Transmembrane</keyword>
<dbReference type="PROSITE" id="PS00211">
    <property type="entry name" value="ABC_TRANSPORTER_1"/>
    <property type="match status" value="1"/>
</dbReference>
<dbReference type="GO" id="GO:0016887">
    <property type="term" value="F:ATP hydrolysis activity"/>
    <property type="evidence" value="ECO:0007669"/>
    <property type="project" value="InterPro"/>
</dbReference>
<sequence length="723" mass="81036">MYRINPLTNILQYNGNKLSIFLNSSTSRRVFDSRRFLSDYVHIPLKNNGIQNNLGNQPRSSRLLIFHTDTKTIESLFSGHTHDYSSLLLPSTTLHLNRNLCRFFSSKLDKIPVQKHRFSKIFKLLWPTDNASKRKILVSMVFLVSAKMSLISVPLFLSQLISAVLKPPHDTFGLVPKLEMLGIDSPGFLLPFAYLFGYFLSRVSTSLFNELRNSVFSAVTERSARINASNMFMNIHNLDIDFLIQSKSGEVSAVFSRGIKAISQILRITVFQVVPVILEFSLVTALLCYKVGPSIAAISGVTVCLYLLFTTLVTKRRMVLRKDMADADRKASGLFLDSITNAEAVRYYNSQMNELQRFTKHQKDYEKNAVDVQKSLAFLNFGQQLIFNTGLFVSLLLTLSSAINGNTEINNFIIVNTLLFQIGVPLNMIGTMYREVKLSFVDLQKFLDLVSIAPKVHELPDAKDLVIDHGKIEFRNVSHSYPSSDSEPHMILDDFSLVVTPGKTVAIVGDSGSGKSTISKLLFRFYDPTSGTILIDNQDIKTVTLKSLRDALGIVPQEVVLFNESIKFNISYGKPGSSFDEIMDAARLAGIHDTIMSFPEGYDTVVGERGMKLSGGEKQRIGIARCFLKDPQILIFDEATSSLDFKAESQIIQTFKEMSTTKSTIMIAHRLSSMLIADEIVVFRGGRVVEMGSPSELFRNKKGYFRQVVNSINLRSRTEGVSL</sequence>
<feature type="transmembrane region" description="Helical" evidence="8">
    <location>
        <begin position="136"/>
        <end position="161"/>
    </location>
</feature>
<evidence type="ECO:0000259" key="10">
    <source>
        <dbReference type="PROSITE" id="PS50929"/>
    </source>
</evidence>
<evidence type="ECO:0000256" key="3">
    <source>
        <dbReference type="ARBA" id="ARBA00022692"/>
    </source>
</evidence>
<dbReference type="SUPFAM" id="SSF52540">
    <property type="entry name" value="P-loop containing nucleoside triphosphate hydrolases"/>
    <property type="match status" value="1"/>
</dbReference>
<dbReference type="FunFam" id="3.40.50.300:FF:000218">
    <property type="entry name" value="Multidrug ABC transporter ATP-binding protein"/>
    <property type="match status" value="1"/>
</dbReference>
<feature type="transmembrane region" description="Helical" evidence="8">
    <location>
        <begin position="265"/>
        <end position="289"/>
    </location>
</feature>
<dbReference type="InterPro" id="IPR039421">
    <property type="entry name" value="Type_1_exporter"/>
</dbReference>
<dbReference type="PROSITE" id="PS50893">
    <property type="entry name" value="ABC_TRANSPORTER_2"/>
    <property type="match status" value="1"/>
</dbReference>
<dbReference type="CDD" id="cd18582">
    <property type="entry name" value="ABC_6TM_ATM1_ABCB7"/>
    <property type="match status" value="1"/>
</dbReference>
<comment type="subcellular location">
    <subcellularLocation>
        <location evidence="1">Mitochondrion membrane</location>
        <topology evidence="1">Multi-pass membrane protein</topology>
    </subcellularLocation>
</comment>
<protein>
    <submittedName>
        <fullName evidence="11">ABC transporter</fullName>
    </submittedName>
</protein>
<dbReference type="PANTHER" id="PTHR24221:SF402">
    <property type="entry name" value="IRON-SULFUR CLUSTERS TRANSPORTER ABCB7, MITOCHONDRIAL"/>
    <property type="match status" value="1"/>
</dbReference>
<evidence type="ECO:0000313" key="12">
    <source>
        <dbReference type="Proteomes" id="UP000244803"/>
    </source>
</evidence>
<evidence type="ECO:0000256" key="6">
    <source>
        <dbReference type="ARBA" id="ARBA00022989"/>
    </source>
</evidence>
<keyword evidence="7 8" id="KW-0472">Membrane</keyword>
<dbReference type="Pfam" id="PF00664">
    <property type="entry name" value="ABC_membrane"/>
    <property type="match status" value="1"/>
</dbReference>
<dbReference type="InterPro" id="IPR027417">
    <property type="entry name" value="P-loop_NTPase"/>
</dbReference>
<evidence type="ECO:0000259" key="9">
    <source>
        <dbReference type="PROSITE" id="PS50893"/>
    </source>
</evidence>
<feature type="transmembrane region" description="Helical" evidence="8">
    <location>
        <begin position="409"/>
        <end position="429"/>
    </location>
</feature>
<name>A0A976M8D5_THEOR</name>
<dbReference type="Gene3D" id="3.40.50.300">
    <property type="entry name" value="P-loop containing nucleotide triphosphate hydrolases"/>
    <property type="match status" value="1"/>
</dbReference>
<dbReference type="GO" id="GO:0006879">
    <property type="term" value="P:intracellular iron ion homeostasis"/>
    <property type="evidence" value="ECO:0007669"/>
    <property type="project" value="TreeGrafter"/>
</dbReference>
<dbReference type="GO" id="GO:0140359">
    <property type="term" value="F:ABC-type transporter activity"/>
    <property type="evidence" value="ECO:0007669"/>
    <property type="project" value="InterPro"/>
</dbReference>
<evidence type="ECO:0000256" key="4">
    <source>
        <dbReference type="ARBA" id="ARBA00022741"/>
    </source>
</evidence>
<keyword evidence="5" id="KW-0067">ATP-binding</keyword>
<dbReference type="GO" id="GO:0005743">
    <property type="term" value="C:mitochondrial inner membrane"/>
    <property type="evidence" value="ECO:0007669"/>
    <property type="project" value="TreeGrafter"/>
</dbReference>
<dbReference type="SUPFAM" id="SSF90123">
    <property type="entry name" value="ABC transporter transmembrane region"/>
    <property type="match status" value="1"/>
</dbReference>
<organism evidence="11 12">
    <name type="scientific">Theileria orientalis</name>
    <dbReference type="NCBI Taxonomy" id="68886"/>
    <lineage>
        <taxon>Eukaryota</taxon>
        <taxon>Sar</taxon>
        <taxon>Alveolata</taxon>
        <taxon>Apicomplexa</taxon>
        <taxon>Aconoidasida</taxon>
        <taxon>Piroplasmida</taxon>
        <taxon>Theileriidae</taxon>
        <taxon>Theileria</taxon>
    </lineage>
</organism>
<accession>A0A976M8D5</accession>
<proteinExistence type="predicted"/>
<dbReference type="EMBL" id="CP056068">
    <property type="protein sequence ID" value="UKJ90420.2"/>
    <property type="molecule type" value="Genomic_DNA"/>
</dbReference>
<dbReference type="InterPro" id="IPR003439">
    <property type="entry name" value="ABC_transporter-like_ATP-bd"/>
</dbReference>
<dbReference type="GO" id="GO:0005524">
    <property type="term" value="F:ATP binding"/>
    <property type="evidence" value="ECO:0007669"/>
    <property type="project" value="UniProtKB-KW"/>
</dbReference>
<evidence type="ECO:0000256" key="8">
    <source>
        <dbReference type="SAM" id="Phobius"/>
    </source>
</evidence>
<dbReference type="InterPro" id="IPR036640">
    <property type="entry name" value="ABC1_TM_sf"/>
</dbReference>
<evidence type="ECO:0000256" key="7">
    <source>
        <dbReference type="ARBA" id="ARBA00023136"/>
    </source>
</evidence>
<dbReference type="InterPro" id="IPR017871">
    <property type="entry name" value="ABC_transporter-like_CS"/>
</dbReference>
<feature type="transmembrane region" description="Helical" evidence="8">
    <location>
        <begin position="181"/>
        <end position="200"/>
    </location>
</feature>
<gene>
    <name evidence="11" type="ORF">MACJ_001353</name>
</gene>
<dbReference type="InterPro" id="IPR011527">
    <property type="entry name" value="ABC1_TM_dom"/>
</dbReference>
<dbReference type="Pfam" id="PF00005">
    <property type="entry name" value="ABC_tran"/>
    <property type="match status" value="1"/>
</dbReference>
<dbReference type="OrthoDB" id="6500128at2759"/>